<proteinExistence type="predicted"/>
<evidence type="ECO:0000313" key="3">
    <source>
        <dbReference type="Proteomes" id="UP000296049"/>
    </source>
</evidence>
<dbReference type="Proteomes" id="UP000296049">
    <property type="component" value="Unassembled WGS sequence"/>
</dbReference>
<sequence>MLQQAKKRGDYAFSQESKEVMGVTSALFGAGESLEQEILWNVPGETYRNKSYKVSSWNRVLWLERKQQIMVRKEEYVVVLAFRENFIPLHQNLSADTNNHDVSKCRRSALCIRVSAAEQAIHSVHNKCSQRRTRCSLKEQTVKPSSGQTQSQAPSGRLLLELEACNRTFYSAKALPPPQQSLQTHINAKPSQAVAPLQDQEEHKSKQEPKHPQTGRRWKPFLPALGCTEPAARTRDNRKCPLQRLTVNAKGSVSTSFYKCCGMQELLSLSCFFLQGVPHQTGNKPLPGDPEESLQQPCFSWSVDGTEKILQTSGAGLVFVSLQQLMCNSVCHTCSGDAAYHLLALRSRKLTLWSFSGLSSGVLSVQKGAAVTISNLVSVLQKEKAAKKFFTSLTKPCLKITRRMEEMGTVHHHFVCSGEESLAYAQKECDNLFSYRYTGTVFDNCRREK</sequence>
<feature type="region of interest" description="Disordered" evidence="1">
    <location>
        <begin position="192"/>
        <end position="221"/>
    </location>
</feature>
<protein>
    <submittedName>
        <fullName evidence="2">Uncharacterized protein</fullName>
    </submittedName>
</protein>
<name>R0LYZ1_ANAPL</name>
<keyword evidence="3" id="KW-1185">Reference proteome</keyword>
<dbReference type="AlphaFoldDB" id="R0LYZ1"/>
<dbReference type="EMBL" id="KB742671">
    <property type="protein sequence ID" value="EOB05678.1"/>
    <property type="molecule type" value="Genomic_DNA"/>
</dbReference>
<evidence type="ECO:0000313" key="2">
    <source>
        <dbReference type="EMBL" id="EOB05678.1"/>
    </source>
</evidence>
<gene>
    <name evidence="2" type="ORF">Anapl_03540</name>
</gene>
<reference evidence="3" key="1">
    <citation type="journal article" date="2013" name="Nat. Genet.">
        <title>The duck genome and transcriptome provide insight into an avian influenza virus reservoir species.</title>
        <authorList>
            <person name="Huang Y."/>
            <person name="Li Y."/>
            <person name="Burt D.W."/>
            <person name="Chen H."/>
            <person name="Zhang Y."/>
            <person name="Qian W."/>
            <person name="Kim H."/>
            <person name="Gan S."/>
            <person name="Zhao Y."/>
            <person name="Li J."/>
            <person name="Yi K."/>
            <person name="Feng H."/>
            <person name="Zhu P."/>
            <person name="Li B."/>
            <person name="Liu Q."/>
            <person name="Fairley S."/>
            <person name="Magor K.E."/>
            <person name="Du Z."/>
            <person name="Hu X."/>
            <person name="Goodman L."/>
            <person name="Tafer H."/>
            <person name="Vignal A."/>
            <person name="Lee T."/>
            <person name="Kim K.W."/>
            <person name="Sheng Z."/>
            <person name="An Y."/>
            <person name="Searle S."/>
            <person name="Herrero J."/>
            <person name="Groenen M.A."/>
            <person name="Crooijmans R.P."/>
            <person name="Faraut T."/>
            <person name="Cai Q."/>
            <person name="Webster R.G."/>
            <person name="Aldridge J.R."/>
            <person name="Warren W.C."/>
            <person name="Bartschat S."/>
            <person name="Kehr S."/>
            <person name="Marz M."/>
            <person name="Stadler P.F."/>
            <person name="Smith J."/>
            <person name="Kraus R.H."/>
            <person name="Zhao Y."/>
            <person name="Ren L."/>
            <person name="Fei J."/>
            <person name="Morisson M."/>
            <person name="Kaiser P."/>
            <person name="Griffin D.K."/>
            <person name="Rao M."/>
            <person name="Pitel F."/>
            <person name="Wang J."/>
            <person name="Li N."/>
        </authorList>
    </citation>
    <scope>NUCLEOTIDE SEQUENCE [LARGE SCALE GENOMIC DNA]</scope>
</reference>
<accession>R0LYZ1</accession>
<organism evidence="2 3">
    <name type="scientific">Anas platyrhynchos</name>
    <name type="common">Mallard</name>
    <name type="synonym">Anas boschas</name>
    <dbReference type="NCBI Taxonomy" id="8839"/>
    <lineage>
        <taxon>Eukaryota</taxon>
        <taxon>Metazoa</taxon>
        <taxon>Chordata</taxon>
        <taxon>Craniata</taxon>
        <taxon>Vertebrata</taxon>
        <taxon>Euteleostomi</taxon>
        <taxon>Archelosauria</taxon>
        <taxon>Archosauria</taxon>
        <taxon>Dinosauria</taxon>
        <taxon>Saurischia</taxon>
        <taxon>Theropoda</taxon>
        <taxon>Coelurosauria</taxon>
        <taxon>Aves</taxon>
        <taxon>Neognathae</taxon>
        <taxon>Galloanserae</taxon>
        <taxon>Anseriformes</taxon>
        <taxon>Anatidae</taxon>
        <taxon>Anatinae</taxon>
        <taxon>Anas</taxon>
    </lineage>
</organism>
<evidence type="ECO:0000256" key="1">
    <source>
        <dbReference type="SAM" id="MobiDB-lite"/>
    </source>
</evidence>
<feature type="compositionally biased region" description="Basic and acidic residues" evidence="1">
    <location>
        <begin position="200"/>
        <end position="211"/>
    </location>
</feature>